<organism evidence="1 2">
    <name type="scientific">Bifidobacterium callitrichos</name>
    <dbReference type="NCBI Taxonomy" id="762209"/>
    <lineage>
        <taxon>Bacteria</taxon>
        <taxon>Bacillati</taxon>
        <taxon>Actinomycetota</taxon>
        <taxon>Actinomycetes</taxon>
        <taxon>Bifidobacteriales</taxon>
        <taxon>Bifidobacteriaceae</taxon>
        <taxon>Bifidobacterium</taxon>
    </lineage>
</organism>
<name>A0A5M9Z9H0_9BIFI</name>
<dbReference type="EMBL" id="RZJP01000005">
    <property type="protein sequence ID" value="KAA8815136.1"/>
    <property type="molecule type" value="Genomic_DNA"/>
</dbReference>
<dbReference type="RefSeq" id="WP_150394879.1">
    <property type="nucleotide sequence ID" value="NZ_RZJP01000005.1"/>
</dbReference>
<protein>
    <submittedName>
        <fullName evidence="1">Uncharacterized protein</fullName>
    </submittedName>
</protein>
<dbReference type="AlphaFoldDB" id="A0A5M9Z9H0"/>
<proteinExistence type="predicted"/>
<comment type="caution">
    <text evidence="1">The sequence shown here is derived from an EMBL/GenBank/DDBJ whole genome shotgun (WGS) entry which is preliminary data.</text>
</comment>
<dbReference type="Proteomes" id="UP000326060">
    <property type="component" value="Unassembled WGS sequence"/>
</dbReference>
<evidence type="ECO:0000313" key="2">
    <source>
        <dbReference type="Proteomes" id="UP000326060"/>
    </source>
</evidence>
<accession>A0A5M9Z9H0</accession>
<reference evidence="1 2" key="1">
    <citation type="journal article" date="2019" name="Syst. Appl. Microbiol.">
        <title>Characterization of Bifidobacterium species in feaces of the Egyptian fruit bat: Description of B. vespertilionis sp. nov. and B. rousetti sp. nov.</title>
        <authorList>
            <person name="Modesto M."/>
            <person name="Satti M."/>
            <person name="Watanabe K."/>
            <person name="Puglisi E."/>
            <person name="Morelli L."/>
            <person name="Huang C.-H."/>
            <person name="Liou J.-S."/>
            <person name="Miyashita M."/>
            <person name="Tamura T."/>
            <person name="Saito S."/>
            <person name="Mori K."/>
            <person name="Huang L."/>
            <person name="Sciavilla P."/>
            <person name="Sandri C."/>
            <person name="Spiezio C."/>
            <person name="Vitali F."/>
            <person name="Cavalieri D."/>
            <person name="Perpetuini G."/>
            <person name="Tofalo R."/>
            <person name="Bonetti A."/>
            <person name="Arita M."/>
            <person name="Mattarelli P."/>
        </authorList>
    </citation>
    <scope>NUCLEOTIDE SEQUENCE [LARGE SCALE GENOMIC DNA]</scope>
    <source>
        <strain evidence="1 2">RST27</strain>
    </source>
</reference>
<evidence type="ECO:0000313" key="1">
    <source>
        <dbReference type="EMBL" id="KAA8815136.1"/>
    </source>
</evidence>
<sequence length="185" mass="21101">MKIAGSRCVRGSGVDYQWFGGPLEVARGEALEHALATWFAGRAANQEMAWGVLAPRYFERYKARLAAFLEVKLIRAKMGRLTPGTEVIPVSRAWQQDIPMFELRWHRDERLLGGVGKEQIRHYESEPQEFPRIVFGLHLHLKDVRSGDESIIAAEQNKEIDQAIDLHKRNASEGWIRPAIAEPMQ</sequence>
<gene>
    <name evidence="1" type="ORF">EMB92_10745</name>
</gene>